<evidence type="ECO:0000256" key="1">
    <source>
        <dbReference type="ARBA" id="ARBA00007592"/>
    </source>
</evidence>
<proteinExistence type="inferred from homology"/>
<dbReference type="GO" id="GO:0005829">
    <property type="term" value="C:cytosol"/>
    <property type="evidence" value="ECO:0007669"/>
    <property type="project" value="TreeGrafter"/>
</dbReference>
<evidence type="ECO:0000256" key="2">
    <source>
        <dbReference type="ARBA" id="ARBA00023239"/>
    </source>
</evidence>
<name>A0A5C8PHQ5_9HYPH</name>
<sequence>MWPMLYAFFDQAGALDRPAMRRQVEACVREGAHGLAVLGLATEVNKLSDAEKRTLVSWVAEDLDGRRPFAVTVTGSTPDEQITFARLAADAGAAYVILQPPRGETPDEPTLTRFFGAVADASPIPVGIQNAPEYLGVGLGPTAIRTLHRNHPNVVMVKGEASVTAIRQIVEATDGGIAVFNGRGGLELPDNLRAGCDGMIPAPDFFDRQVRIFGLMRTRDDAENEEVAENLYREILPGIVFVMQSLDALVCYGKRIAAWRLGLRGEIHDRAPGLAPTAFGLECARRFATALGPLA</sequence>
<gene>
    <name evidence="3" type="ORF">FHP25_22060</name>
</gene>
<dbReference type="SMART" id="SM01130">
    <property type="entry name" value="DHDPS"/>
    <property type="match status" value="1"/>
</dbReference>
<keyword evidence="2" id="KW-0456">Lyase</keyword>
<dbReference type="AlphaFoldDB" id="A0A5C8PHQ5"/>
<accession>A0A5C8PHQ5</accession>
<dbReference type="PANTHER" id="PTHR12128">
    <property type="entry name" value="DIHYDRODIPICOLINATE SYNTHASE"/>
    <property type="match status" value="1"/>
</dbReference>
<dbReference type="GO" id="GO:0008840">
    <property type="term" value="F:4-hydroxy-tetrahydrodipicolinate synthase activity"/>
    <property type="evidence" value="ECO:0007669"/>
    <property type="project" value="TreeGrafter"/>
</dbReference>
<keyword evidence="4" id="KW-1185">Reference proteome</keyword>
<dbReference type="PANTHER" id="PTHR12128:SF66">
    <property type="entry name" value="4-HYDROXY-2-OXOGLUTARATE ALDOLASE, MITOCHONDRIAL"/>
    <property type="match status" value="1"/>
</dbReference>
<dbReference type="SUPFAM" id="SSF51569">
    <property type="entry name" value="Aldolase"/>
    <property type="match status" value="1"/>
</dbReference>
<dbReference type="InterPro" id="IPR002220">
    <property type="entry name" value="DapA-like"/>
</dbReference>
<organism evidence="3 4">
    <name type="scientific">Vineibacter terrae</name>
    <dbReference type="NCBI Taxonomy" id="2586908"/>
    <lineage>
        <taxon>Bacteria</taxon>
        <taxon>Pseudomonadati</taxon>
        <taxon>Pseudomonadota</taxon>
        <taxon>Alphaproteobacteria</taxon>
        <taxon>Hyphomicrobiales</taxon>
        <taxon>Vineibacter</taxon>
    </lineage>
</organism>
<evidence type="ECO:0000313" key="4">
    <source>
        <dbReference type="Proteomes" id="UP000321638"/>
    </source>
</evidence>
<evidence type="ECO:0000313" key="3">
    <source>
        <dbReference type="EMBL" id="TXL73214.1"/>
    </source>
</evidence>
<dbReference type="Gene3D" id="3.20.20.70">
    <property type="entry name" value="Aldolase class I"/>
    <property type="match status" value="1"/>
</dbReference>
<dbReference type="InterPro" id="IPR013785">
    <property type="entry name" value="Aldolase_TIM"/>
</dbReference>
<comment type="caution">
    <text evidence="3">The sequence shown here is derived from an EMBL/GenBank/DDBJ whole genome shotgun (WGS) entry which is preliminary data.</text>
</comment>
<dbReference type="CDD" id="cd00408">
    <property type="entry name" value="DHDPS-like"/>
    <property type="match status" value="1"/>
</dbReference>
<reference evidence="3 4" key="1">
    <citation type="submission" date="2019-06" db="EMBL/GenBank/DDBJ databases">
        <title>New taxonomy in bacterial strain CC-CFT640, isolated from vineyard.</title>
        <authorList>
            <person name="Lin S.-Y."/>
            <person name="Tsai C.-F."/>
            <person name="Young C.-C."/>
        </authorList>
    </citation>
    <scope>NUCLEOTIDE SEQUENCE [LARGE SCALE GENOMIC DNA]</scope>
    <source>
        <strain evidence="3 4">CC-CFT640</strain>
    </source>
</reference>
<dbReference type="EMBL" id="VDUZ01000027">
    <property type="protein sequence ID" value="TXL73214.1"/>
    <property type="molecule type" value="Genomic_DNA"/>
</dbReference>
<dbReference type="OrthoDB" id="199953at2"/>
<dbReference type="Proteomes" id="UP000321638">
    <property type="component" value="Unassembled WGS sequence"/>
</dbReference>
<dbReference type="Pfam" id="PF00701">
    <property type="entry name" value="DHDPS"/>
    <property type="match status" value="1"/>
</dbReference>
<comment type="similarity">
    <text evidence="1">Belongs to the DapA family.</text>
</comment>
<protein>
    <submittedName>
        <fullName evidence="3">Dihydrodipicolinate synthase family protein</fullName>
    </submittedName>
</protein>